<dbReference type="InterPro" id="IPR028082">
    <property type="entry name" value="Peripla_BP_I"/>
</dbReference>
<dbReference type="GO" id="GO:0000976">
    <property type="term" value="F:transcription cis-regulatory region binding"/>
    <property type="evidence" value="ECO:0007669"/>
    <property type="project" value="TreeGrafter"/>
</dbReference>
<dbReference type="PROSITE" id="PS50932">
    <property type="entry name" value="HTH_LACI_2"/>
    <property type="match status" value="1"/>
</dbReference>
<keyword evidence="2 5" id="KW-0238">DNA-binding</keyword>
<dbReference type="SUPFAM" id="SSF47413">
    <property type="entry name" value="lambda repressor-like DNA-binding domains"/>
    <property type="match status" value="1"/>
</dbReference>
<dbReference type="InterPro" id="IPR010982">
    <property type="entry name" value="Lambda_DNA-bd_dom_sf"/>
</dbReference>
<keyword evidence="3" id="KW-0804">Transcription</keyword>
<dbReference type="PANTHER" id="PTHR30146:SF153">
    <property type="entry name" value="LACTOSE OPERON REPRESSOR"/>
    <property type="match status" value="1"/>
</dbReference>
<proteinExistence type="predicted"/>
<evidence type="ECO:0000259" key="4">
    <source>
        <dbReference type="PROSITE" id="PS50932"/>
    </source>
</evidence>
<dbReference type="Pfam" id="PF00356">
    <property type="entry name" value="LacI"/>
    <property type="match status" value="1"/>
</dbReference>
<sequence length="358" mass="38430">MTASRSKSAARTAPADGVEAGLPLPGSVVTINDIARLAGVSKKTVSRVINASPLVRPDTRDRVTALMRQVGYVPDPQARGLAFRRSFLIGMVYDNPNAQYIVHVQNGALDTLRDSGFELVVHPCDSRSGEFIEGVRQFVQRQKLHGVILLPPVSENPDLAEALRALGVRYVRVASVPLDDAPHMVVSNDREAAGEVAQYLDSLGHRNVALIAGPSTYRSAHERGGGFTEALEKRGIVLPPTHVAEGGYTFESGVACAERLLALRPRPTAIFACNDEMAAGAYKAAYRLGLKVPEDVSIVGFDDSPLASRLWRPLTTVRLPIRDMGRQAAAQLMATAPAPAGTLTPYLAVRDSCQPPAR</sequence>
<feature type="domain" description="HTH lacI-type" evidence="4">
    <location>
        <begin position="29"/>
        <end position="83"/>
    </location>
</feature>
<evidence type="ECO:0000256" key="2">
    <source>
        <dbReference type="ARBA" id="ARBA00023125"/>
    </source>
</evidence>
<dbReference type="SUPFAM" id="SSF53822">
    <property type="entry name" value="Periplasmic binding protein-like I"/>
    <property type="match status" value="1"/>
</dbReference>
<evidence type="ECO:0000256" key="1">
    <source>
        <dbReference type="ARBA" id="ARBA00023015"/>
    </source>
</evidence>
<protein>
    <submittedName>
        <fullName evidence="5">LacI family DNA-binding transcriptional regulator</fullName>
    </submittedName>
</protein>
<evidence type="ECO:0000313" key="5">
    <source>
        <dbReference type="EMBL" id="MBR0561219.1"/>
    </source>
</evidence>
<dbReference type="GO" id="GO:0003700">
    <property type="term" value="F:DNA-binding transcription factor activity"/>
    <property type="evidence" value="ECO:0007669"/>
    <property type="project" value="TreeGrafter"/>
</dbReference>
<comment type="caution">
    <text evidence="5">The sequence shown here is derived from an EMBL/GenBank/DDBJ whole genome shotgun (WGS) entry which is preliminary data.</text>
</comment>
<keyword evidence="1" id="KW-0805">Transcription regulation</keyword>
<dbReference type="Gene3D" id="3.40.50.2300">
    <property type="match status" value="2"/>
</dbReference>
<dbReference type="InterPro" id="IPR000843">
    <property type="entry name" value="HTH_LacI"/>
</dbReference>
<gene>
    <name evidence="5" type="ORF">KB893_01600</name>
</gene>
<dbReference type="Gene3D" id="1.10.260.40">
    <property type="entry name" value="lambda repressor-like DNA-binding domains"/>
    <property type="match status" value="1"/>
</dbReference>
<dbReference type="PANTHER" id="PTHR30146">
    <property type="entry name" value="LACI-RELATED TRANSCRIPTIONAL REPRESSOR"/>
    <property type="match status" value="1"/>
</dbReference>
<dbReference type="CDD" id="cd01392">
    <property type="entry name" value="HTH_LacI"/>
    <property type="match status" value="1"/>
</dbReference>
<dbReference type="InterPro" id="IPR046335">
    <property type="entry name" value="LacI/GalR-like_sensor"/>
</dbReference>
<organism evidence="5">
    <name type="scientific">Coralloluteibacterium stylophorae</name>
    <dbReference type="NCBI Taxonomy" id="1776034"/>
    <lineage>
        <taxon>Bacteria</taxon>
        <taxon>Pseudomonadati</taxon>
        <taxon>Pseudomonadota</taxon>
        <taxon>Gammaproteobacteria</taxon>
        <taxon>Lysobacterales</taxon>
        <taxon>Lysobacteraceae</taxon>
        <taxon>Coralloluteibacterium</taxon>
    </lineage>
</organism>
<dbReference type="PROSITE" id="PS00356">
    <property type="entry name" value="HTH_LACI_1"/>
    <property type="match status" value="1"/>
</dbReference>
<dbReference type="CDD" id="cd01545">
    <property type="entry name" value="PBP1_SalR"/>
    <property type="match status" value="1"/>
</dbReference>
<evidence type="ECO:0000256" key="3">
    <source>
        <dbReference type="ARBA" id="ARBA00023163"/>
    </source>
</evidence>
<dbReference type="AlphaFoldDB" id="A0A8J8AX24"/>
<dbReference type="EMBL" id="JAGQFT010000005">
    <property type="protein sequence ID" value="MBR0561219.1"/>
    <property type="molecule type" value="Genomic_DNA"/>
</dbReference>
<dbReference type="Pfam" id="PF13377">
    <property type="entry name" value="Peripla_BP_3"/>
    <property type="match status" value="1"/>
</dbReference>
<dbReference type="PRINTS" id="PR00036">
    <property type="entry name" value="HTHLACI"/>
</dbReference>
<dbReference type="SMART" id="SM00354">
    <property type="entry name" value="HTH_LACI"/>
    <property type="match status" value="1"/>
</dbReference>
<reference evidence="5" key="1">
    <citation type="submission" date="2021-04" db="EMBL/GenBank/DDBJ databases">
        <authorList>
            <person name="Karlyshev A.V."/>
        </authorList>
    </citation>
    <scope>NUCLEOTIDE SEQUENCE</scope>
    <source>
        <strain evidence="5">LMG 29479</strain>
    </source>
</reference>
<accession>A0A8J8AX24</accession>
<name>A0A8J8AX24_9GAMM</name>